<dbReference type="Proteomes" id="UP000034320">
    <property type="component" value="Unassembled WGS sequence"/>
</dbReference>
<keyword evidence="14" id="KW-0175">Coiled coil</keyword>
<evidence type="ECO:0000256" key="2">
    <source>
        <dbReference type="ARBA" id="ARBA00022448"/>
    </source>
</evidence>
<dbReference type="InterPro" id="IPR002146">
    <property type="entry name" value="ATP_synth_b/b'su_bac/chlpt"/>
</dbReference>
<evidence type="ECO:0000256" key="10">
    <source>
        <dbReference type="ARBA" id="ARBA00025198"/>
    </source>
</evidence>
<protein>
    <recommendedName>
        <fullName evidence="12">ATP synthase subunit b</fullName>
    </recommendedName>
    <alternativeName>
        <fullName evidence="12">ATP synthase F(0) sector subunit b</fullName>
    </alternativeName>
    <alternativeName>
        <fullName evidence="12">ATPase subunit I</fullName>
    </alternativeName>
    <alternativeName>
        <fullName evidence="12">F-type ATPase subunit b</fullName>
        <shortName evidence="12">F-ATPase subunit b</shortName>
    </alternativeName>
</protein>
<gene>
    <name evidence="12" type="primary">atpF</name>
    <name evidence="15" type="ORF">UV09_C0013G0037</name>
</gene>
<evidence type="ECO:0000256" key="9">
    <source>
        <dbReference type="ARBA" id="ARBA00023310"/>
    </source>
</evidence>
<comment type="similarity">
    <text evidence="1 12 13">Belongs to the ATPase B chain family.</text>
</comment>
<dbReference type="GO" id="GO:0046961">
    <property type="term" value="F:proton-transporting ATPase activity, rotational mechanism"/>
    <property type="evidence" value="ECO:0007669"/>
    <property type="project" value="TreeGrafter"/>
</dbReference>
<evidence type="ECO:0000256" key="8">
    <source>
        <dbReference type="ARBA" id="ARBA00023136"/>
    </source>
</evidence>
<proteinExistence type="inferred from homology"/>
<feature type="transmembrane region" description="Helical" evidence="12">
    <location>
        <begin position="6"/>
        <end position="25"/>
    </location>
</feature>
<dbReference type="CDD" id="cd06503">
    <property type="entry name" value="ATP-synt_Fo_b"/>
    <property type="match status" value="1"/>
</dbReference>
<dbReference type="InterPro" id="IPR005864">
    <property type="entry name" value="ATP_synth_F0_bsu_bac"/>
</dbReference>
<evidence type="ECO:0000256" key="14">
    <source>
        <dbReference type="SAM" id="Coils"/>
    </source>
</evidence>
<evidence type="ECO:0000313" key="16">
    <source>
        <dbReference type="Proteomes" id="UP000034320"/>
    </source>
</evidence>
<dbReference type="InterPro" id="IPR028987">
    <property type="entry name" value="ATP_synth_B-like_membr_sf"/>
</dbReference>
<dbReference type="NCBIfam" id="TIGR01144">
    <property type="entry name" value="ATP_synt_b"/>
    <property type="match status" value="1"/>
</dbReference>
<comment type="function">
    <text evidence="10 12">F(1)F(0) ATP synthase produces ATP from ADP in the presence of a proton or sodium gradient. F-type ATPases consist of two structural domains, F(1) containing the extramembraneous catalytic core and F(0) containing the membrane proton channel, linked together by a central stalk and a peripheral stalk. During catalysis, ATP synthesis in the catalytic domain of F(1) is coupled via a rotary mechanism of the central stalk subunits to proton translocation.</text>
</comment>
<name>A0A0G0ZDN6_9BACT</name>
<reference evidence="15 16" key="1">
    <citation type="journal article" date="2015" name="Nature">
        <title>rRNA introns, odd ribosomes, and small enigmatic genomes across a large radiation of phyla.</title>
        <authorList>
            <person name="Brown C.T."/>
            <person name="Hug L.A."/>
            <person name="Thomas B.C."/>
            <person name="Sharon I."/>
            <person name="Castelle C.J."/>
            <person name="Singh A."/>
            <person name="Wilkins M.J."/>
            <person name="Williams K.H."/>
            <person name="Banfield J.F."/>
        </authorList>
    </citation>
    <scope>NUCLEOTIDE SEQUENCE [LARGE SCALE GENOMIC DNA]</scope>
</reference>
<evidence type="ECO:0000256" key="3">
    <source>
        <dbReference type="ARBA" id="ARBA00022547"/>
    </source>
</evidence>
<evidence type="ECO:0000256" key="1">
    <source>
        <dbReference type="ARBA" id="ARBA00005513"/>
    </source>
</evidence>
<comment type="subunit">
    <text evidence="12">F-type ATPases have 2 components, F(1) - the catalytic core - and F(0) - the membrane proton channel. F(1) has five subunits: alpha(3), beta(3), gamma(1), delta(1), epsilon(1). F(0) has three main subunits: a(1), b(2) and c(10-14). The alpha and beta chains form an alternating ring which encloses part of the gamma chain. F(1) is attached to F(0) by a central stalk formed by the gamma and epsilon chains, while a peripheral stalk is formed by the delta and b chains.</text>
</comment>
<keyword evidence="9 12" id="KW-0066">ATP synthesis</keyword>
<keyword evidence="2 12" id="KW-0813">Transport</keyword>
<keyword evidence="8 12" id="KW-0472">Membrane</keyword>
<dbReference type="GO" id="GO:0046933">
    <property type="term" value="F:proton-transporting ATP synthase activity, rotational mechanism"/>
    <property type="evidence" value="ECO:0007669"/>
    <property type="project" value="UniProtKB-UniRule"/>
</dbReference>
<keyword evidence="3 12" id="KW-0138">CF(0)</keyword>
<dbReference type="Pfam" id="PF00430">
    <property type="entry name" value="ATP-synt_B"/>
    <property type="match status" value="1"/>
</dbReference>
<dbReference type="AlphaFoldDB" id="A0A0G0ZDN6"/>
<dbReference type="InterPro" id="IPR050059">
    <property type="entry name" value="ATP_synthase_B_chain"/>
</dbReference>
<sequence>MENLGIQPISLLLQSINFLLLLLILKKFLYKPILKVLADRKKKIEEGLSYSDKMKSEFEKSEKKRDEILVRARSDGKTIIEEAKRAAKKREEELLEKAQREAQEIIAKGKREIEAMKEDLAKDLRREAVMIAEKIVEKVIKEALTENTQKALIDRKIKEIAKSNI</sequence>
<dbReference type="PANTHER" id="PTHR33445:SF2">
    <property type="entry name" value="ATP SYNTHASE SUBUNIT B', CHLOROPLASTIC"/>
    <property type="match status" value="1"/>
</dbReference>
<keyword evidence="6 12" id="KW-1133">Transmembrane helix</keyword>
<evidence type="ECO:0000256" key="5">
    <source>
        <dbReference type="ARBA" id="ARBA00022781"/>
    </source>
</evidence>
<dbReference type="GO" id="GO:0012505">
    <property type="term" value="C:endomembrane system"/>
    <property type="evidence" value="ECO:0007669"/>
    <property type="project" value="UniProtKB-SubCell"/>
</dbReference>
<accession>A0A0G0ZDN6</accession>
<keyword evidence="4 12" id="KW-0812">Transmembrane</keyword>
<keyword evidence="7 12" id="KW-0406">Ion transport</keyword>
<dbReference type="Gene3D" id="6.10.250.1580">
    <property type="match status" value="1"/>
</dbReference>
<evidence type="ECO:0000256" key="12">
    <source>
        <dbReference type="HAMAP-Rule" id="MF_01398"/>
    </source>
</evidence>
<comment type="caution">
    <text evidence="15">The sequence shown here is derived from an EMBL/GenBank/DDBJ whole genome shotgun (WGS) entry which is preliminary data.</text>
</comment>
<comment type="subcellular location">
    <subcellularLocation>
        <location evidence="12">Cell membrane</location>
        <topology evidence="12">Single-pass membrane protein</topology>
    </subcellularLocation>
    <subcellularLocation>
        <location evidence="11">Endomembrane system</location>
        <topology evidence="11">Single-pass membrane protein</topology>
    </subcellularLocation>
</comment>
<evidence type="ECO:0000313" key="15">
    <source>
        <dbReference type="EMBL" id="KKS46804.1"/>
    </source>
</evidence>
<evidence type="ECO:0000256" key="4">
    <source>
        <dbReference type="ARBA" id="ARBA00022692"/>
    </source>
</evidence>
<evidence type="ECO:0000256" key="13">
    <source>
        <dbReference type="RuleBase" id="RU003848"/>
    </source>
</evidence>
<dbReference type="HAMAP" id="MF_01398">
    <property type="entry name" value="ATP_synth_b_bprime"/>
    <property type="match status" value="1"/>
</dbReference>
<evidence type="ECO:0000256" key="7">
    <source>
        <dbReference type="ARBA" id="ARBA00023065"/>
    </source>
</evidence>
<organism evidence="15 16">
    <name type="scientific">Candidatus Gottesmanbacteria bacterium GW2011_GWA2_42_18</name>
    <dbReference type="NCBI Taxonomy" id="1618442"/>
    <lineage>
        <taxon>Bacteria</taxon>
        <taxon>Candidatus Gottesmaniibacteriota</taxon>
    </lineage>
</organism>
<keyword evidence="5 12" id="KW-0375">Hydrogen ion transport</keyword>
<keyword evidence="12" id="KW-1003">Cell membrane</keyword>
<feature type="coiled-coil region" evidence="14">
    <location>
        <begin position="80"/>
        <end position="119"/>
    </location>
</feature>
<dbReference type="SUPFAM" id="SSF81573">
    <property type="entry name" value="F1F0 ATP synthase subunit B, membrane domain"/>
    <property type="match status" value="1"/>
</dbReference>
<evidence type="ECO:0000256" key="11">
    <source>
        <dbReference type="ARBA" id="ARBA00037847"/>
    </source>
</evidence>
<dbReference type="GO" id="GO:0045259">
    <property type="term" value="C:proton-transporting ATP synthase complex"/>
    <property type="evidence" value="ECO:0007669"/>
    <property type="project" value="UniProtKB-KW"/>
</dbReference>
<dbReference type="GO" id="GO:0005886">
    <property type="term" value="C:plasma membrane"/>
    <property type="evidence" value="ECO:0007669"/>
    <property type="project" value="UniProtKB-SubCell"/>
</dbReference>
<evidence type="ECO:0000256" key="6">
    <source>
        <dbReference type="ARBA" id="ARBA00022989"/>
    </source>
</evidence>
<dbReference type="PANTHER" id="PTHR33445">
    <property type="entry name" value="ATP SYNTHASE SUBUNIT B', CHLOROPLASTIC"/>
    <property type="match status" value="1"/>
</dbReference>
<dbReference type="EMBL" id="LCDD01000013">
    <property type="protein sequence ID" value="KKS46804.1"/>
    <property type="molecule type" value="Genomic_DNA"/>
</dbReference>
<comment type="function">
    <text evidence="12">Component of the F(0) channel, it forms part of the peripheral stalk, linking F(1) to F(0).</text>
</comment>